<dbReference type="InterPro" id="IPR027417">
    <property type="entry name" value="P-loop_NTPase"/>
</dbReference>
<dbReference type="InterPro" id="IPR004088">
    <property type="entry name" value="KH_dom_type_1"/>
</dbReference>
<dbReference type="GO" id="GO:0005524">
    <property type="term" value="F:ATP binding"/>
    <property type="evidence" value="ECO:0007669"/>
    <property type="project" value="UniProtKB-KW"/>
</dbReference>
<dbReference type="Pfam" id="PF02562">
    <property type="entry name" value="PhoH"/>
    <property type="match status" value="1"/>
</dbReference>
<keyword evidence="2" id="KW-0067">ATP-binding</keyword>
<gene>
    <name evidence="6" type="ORF">DDW13_07170</name>
</gene>
<evidence type="ECO:0000313" key="7">
    <source>
        <dbReference type="Proteomes" id="UP000245638"/>
    </source>
</evidence>
<protein>
    <submittedName>
        <fullName evidence="6">Phosphate starvation-inducible protein PhoH</fullName>
    </submittedName>
</protein>
<dbReference type="SUPFAM" id="SSF52540">
    <property type="entry name" value="P-loop containing nucleoside triphosphate hydrolases"/>
    <property type="match status" value="1"/>
</dbReference>
<dbReference type="InterPro" id="IPR051451">
    <property type="entry name" value="PhoH2-like"/>
</dbReference>
<dbReference type="PANTHER" id="PTHR30473">
    <property type="entry name" value="PROTEIN PHOH"/>
    <property type="match status" value="1"/>
</dbReference>
<dbReference type="Pfam" id="PF00013">
    <property type="entry name" value="KH_1"/>
    <property type="match status" value="1"/>
</dbReference>
<evidence type="ECO:0000259" key="4">
    <source>
        <dbReference type="Pfam" id="PF00013"/>
    </source>
</evidence>
<comment type="caution">
    <text evidence="6">The sequence shown here is derived from an EMBL/GenBank/DDBJ whole genome shotgun (WGS) entry which is preliminary data.</text>
</comment>
<feature type="domain" description="PhoH-like protein" evidence="5">
    <location>
        <begin position="5"/>
        <end position="206"/>
    </location>
</feature>
<dbReference type="GO" id="GO:0005829">
    <property type="term" value="C:cytosol"/>
    <property type="evidence" value="ECO:0007669"/>
    <property type="project" value="TreeGrafter"/>
</dbReference>
<dbReference type="Gene3D" id="3.30.300.20">
    <property type="match status" value="1"/>
</dbReference>
<evidence type="ECO:0000256" key="1">
    <source>
        <dbReference type="ARBA" id="ARBA00022741"/>
    </source>
</evidence>
<dbReference type="InterPro" id="IPR003714">
    <property type="entry name" value="PhoH"/>
</dbReference>
<evidence type="ECO:0000256" key="2">
    <source>
        <dbReference type="ARBA" id="ARBA00022840"/>
    </source>
</evidence>
<dbReference type="AlphaFoldDB" id="A0A2T9X347"/>
<dbReference type="EMBL" id="QEFD01000207">
    <property type="protein sequence ID" value="PVU74510.1"/>
    <property type="molecule type" value="Genomic_DNA"/>
</dbReference>
<feature type="domain" description="K Homology" evidence="4">
    <location>
        <begin position="263"/>
        <end position="295"/>
    </location>
</feature>
<dbReference type="PROSITE" id="PS50084">
    <property type="entry name" value="KH_TYPE_1"/>
    <property type="match status" value="1"/>
</dbReference>
<dbReference type="InterPro" id="IPR015946">
    <property type="entry name" value="KH_dom-like_a/b"/>
</dbReference>
<keyword evidence="3" id="KW-0694">RNA-binding</keyword>
<dbReference type="PANTHER" id="PTHR30473:SF2">
    <property type="entry name" value="PIN DOMAIN-CONTAINING PROTEIN"/>
    <property type="match status" value="1"/>
</dbReference>
<evidence type="ECO:0000313" key="6">
    <source>
        <dbReference type="EMBL" id="PVU74510.1"/>
    </source>
</evidence>
<evidence type="ECO:0000259" key="5">
    <source>
        <dbReference type="Pfam" id="PF02562"/>
    </source>
</evidence>
<sequence>MLESIKPMSKGQEELLNALTNSNYNIIGIFGPTGTGKSLFSLAYSIDSVSTGKFRKLIVAKPIVDVVTQEELTRKEYDKYEDMVKDYIKDVLGGFAEEKTIDDLFSSGKIEVLDSRYLRGRSFNDSIIFLDDVQLMKPESVLELFIRAGKNSRLIIAGDPVFQTLSNEADSSEIIREVLLNEKDAKVVDLGIKDIVRAGTKRGIRLLLEYKLRSRKLSEAEKKVMDSAKIRAPDADIITVVEFSEEKKKLNITSEHVPDALIVVKEGNAGRLIGKSGERINGIESDTKMKVRVVELKLDFKDIIRAVHPLPWVVKHVEDVDFQGNELVVRLKKESGGFIGQKGVNIRLVEYVIKQMFNVGVRVIQPSEENQS</sequence>
<dbReference type="Gene3D" id="3.40.50.300">
    <property type="entry name" value="P-loop containing nucleotide triphosphate hydrolases"/>
    <property type="match status" value="1"/>
</dbReference>
<organism evidence="6 7">
    <name type="scientific">Acidianus hospitalis</name>
    <dbReference type="NCBI Taxonomy" id="563177"/>
    <lineage>
        <taxon>Archaea</taxon>
        <taxon>Thermoproteota</taxon>
        <taxon>Thermoprotei</taxon>
        <taxon>Sulfolobales</taxon>
        <taxon>Sulfolobaceae</taxon>
        <taxon>Acidianus</taxon>
    </lineage>
</organism>
<dbReference type="Proteomes" id="UP000245638">
    <property type="component" value="Unassembled WGS sequence"/>
</dbReference>
<proteinExistence type="predicted"/>
<name>A0A2T9X347_9CREN</name>
<evidence type="ECO:0000256" key="3">
    <source>
        <dbReference type="PROSITE-ProRule" id="PRU00117"/>
    </source>
</evidence>
<reference evidence="6 7" key="1">
    <citation type="journal article" date="2015" name="Appl. Environ. Microbiol.">
        <title>Nanoarchaeota, Their Sulfolobales Host, and Nanoarchaeota Virus Distribution across Yellowstone National Park Hot Springs.</title>
        <authorList>
            <person name="Munson-McGee J.H."/>
            <person name="Field E.K."/>
            <person name="Bateson M."/>
            <person name="Rooney C."/>
            <person name="Stepanauskas R."/>
            <person name="Young M.J."/>
        </authorList>
    </citation>
    <scope>NUCLEOTIDE SEQUENCE [LARGE SCALE GENOMIC DNA]</scope>
    <source>
        <strain evidence="6">SCGC AC-742_N10</strain>
    </source>
</reference>
<dbReference type="GO" id="GO:0003723">
    <property type="term" value="F:RNA binding"/>
    <property type="evidence" value="ECO:0007669"/>
    <property type="project" value="UniProtKB-UniRule"/>
</dbReference>
<keyword evidence="1" id="KW-0547">Nucleotide-binding</keyword>
<accession>A0A2T9X347</accession>